<reference evidence="1" key="1">
    <citation type="journal article" date="2021" name="Proc. Natl. Acad. Sci. U.S.A.">
        <title>A Catalog of Tens of Thousands of Viruses from Human Metagenomes Reveals Hidden Associations with Chronic Diseases.</title>
        <authorList>
            <person name="Tisza M.J."/>
            <person name="Buck C.B."/>
        </authorList>
    </citation>
    <scope>NUCLEOTIDE SEQUENCE</scope>
    <source>
        <strain evidence="1">CtoIO8</strain>
    </source>
</reference>
<name>A0A8S5P375_9CAUD</name>
<proteinExistence type="predicted"/>
<dbReference type="EMBL" id="BK015314">
    <property type="protein sequence ID" value="DAE00881.1"/>
    <property type="molecule type" value="Genomic_DNA"/>
</dbReference>
<accession>A0A8S5P375</accession>
<organism evidence="1">
    <name type="scientific">Myoviridae sp. ctoIO8</name>
    <dbReference type="NCBI Taxonomy" id="2825173"/>
    <lineage>
        <taxon>Viruses</taxon>
        <taxon>Duplodnaviria</taxon>
        <taxon>Heunggongvirae</taxon>
        <taxon>Uroviricota</taxon>
        <taxon>Caudoviricetes</taxon>
    </lineage>
</organism>
<evidence type="ECO:0000313" key="1">
    <source>
        <dbReference type="EMBL" id="DAE00881.1"/>
    </source>
</evidence>
<protein>
    <submittedName>
        <fullName evidence="1">Uncharacterized protein</fullName>
    </submittedName>
</protein>
<sequence>MKLKNILDELTRTTLVSGGQNREMIVKGVKVRQLFSEVIFPPQLEQFFNLDSDELLDEKIEVLTALKEGKSISEISKFYDILELYPKDGIHWD</sequence>